<keyword evidence="6" id="KW-0449">Lipoprotein</keyword>
<dbReference type="PROSITE" id="PS51257">
    <property type="entry name" value="PROKAR_LIPOPROTEIN"/>
    <property type="match status" value="1"/>
</dbReference>
<dbReference type="EMBL" id="JACHIV010000001">
    <property type="protein sequence ID" value="MBB5070749.1"/>
    <property type="molecule type" value="Genomic_DNA"/>
</dbReference>
<dbReference type="GO" id="GO:0005886">
    <property type="term" value="C:plasma membrane"/>
    <property type="evidence" value="ECO:0007669"/>
    <property type="project" value="UniProtKB-SubCell"/>
</dbReference>
<evidence type="ECO:0000313" key="7">
    <source>
        <dbReference type="EMBL" id="MBB5070749.1"/>
    </source>
</evidence>
<proteinExistence type="predicted"/>
<evidence type="ECO:0000256" key="6">
    <source>
        <dbReference type="ARBA" id="ARBA00023288"/>
    </source>
</evidence>
<dbReference type="Pfam" id="PF16708">
    <property type="entry name" value="LppA"/>
    <property type="match status" value="1"/>
</dbReference>
<dbReference type="AlphaFoldDB" id="A0A840NN97"/>
<keyword evidence="8" id="KW-1185">Reference proteome</keyword>
<comment type="subcellular location">
    <subcellularLocation>
        <location evidence="1">Cell membrane</location>
        <topology evidence="1">Lipid-anchor</topology>
    </subcellularLocation>
</comment>
<evidence type="ECO:0000313" key="8">
    <source>
        <dbReference type="Proteomes" id="UP000580474"/>
    </source>
</evidence>
<evidence type="ECO:0000256" key="3">
    <source>
        <dbReference type="ARBA" id="ARBA00022729"/>
    </source>
</evidence>
<comment type="caution">
    <text evidence="7">The sequence shown here is derived from an EMBL/GenBank/DDBJ whole genome shotgun (WGS) entry which is preliminary data.</text>
</comment>
<accession>A0A840NN97</accession>
<evidence type="ECO:0000256" key="2">
    <source>
        <dbReference type="ARBA" id="ARBA00022475"/>
    </source>
</evidence>
<sequence length="182" mass="19860">MKRFAVLAALTLSLTGCGGGELGPKFGGSMEEQRAELMSRPSMEEASARYLEMQGRLRDELAAAFPWIQWEQSRELHRAGCSDFDAFTDTGESQTLGAWRSEGNIPDPEWPRAEQIVAQVSAEYGFTPPETVVSRPSDHQVVGSDRYGAGYRFGTAKRTVLSGSTGCHLPQAEKDKLTRGGS</sequence>
<keyword evidence="4" id="KW-0472">Membrane</keyword>
<dbReference type="RefSeq" id="WP_246456980.1">
    <property type="nucleotide sequence ID" value="NZ_JACHIV010000001.1"/>
</dbReference>
<keyword evidence="2" id="KW-1003">Cell membrane</keyword>
<dbReference type="Gene3D" id="3.30.2030.20">
    <property type="match status" value="1"/>
</dbReference>
<protein>
    <submittedName>
        <fullName evidence="7">Uncharacterized protein</fullName>
    </submittedName>
</protein>
<dbReference type="InterPro" id="IPR032018">
    <property type="entry name" value="LppA/LppB/LprP"/>
</dbReference>
<evidence type="ECO:0000256" key="5">
    <source>
        <dbReference type="ARBA" id="ARBA00023139"/>
    </source>
</evidence>
<gene>
    <name evidence="7" type="ORF">BJ969_003837</name>
</gene>
<name>A0A840NN97_9PSEU</name>
<evidence type="ECO:0000256" key="1">
    <source>
        <dbReference type="ARBA" id="ARBA00004193"/>
    </source>
</evidence>
<keyword evidence="3" id="KW-0732">Signal</keyword>
<evidence type="ECO:0000256" key="4">
    <source>
        <dbReference type="ARBA" id="ARBA00023136"/>
    </source>
</evidence>
<keyword evidence="5" id="KW-0564">Palmitate</keyword>
<organism evidence="7 8">
    <name type="scientific">Saccharopolyspora gloriosae</name>
    <dbReference type="NCBI Taxonomy" id="455344"/>
    <lineage>
        <taxon>Bacteria</taxon>
        <taxon>Bacillati</taxon>
        <taxon>Actinomycetota</taxon>
        <taxon>Actinomycetes</taxon>
        <taxon>Pseudonocardiales</taxon>
        <taxon>Pseudonocardiaceae</taxon>
        <taxon>Saccharopolyspora</taxon>
    </lineage>
</organism>
<reference evidence="7 8" key="1">
    <citation type="submission" date="2020-08" db="EMBL/GenBank/DDBJ databases">
        <title>Sequencing the genomes of 1000 actinobacteria strains.</title>
        <authorList>
            <person name="Klenk H.-P."/>
        </authorList>
    </citation>
    <scope>NUCLEOTIDE SEQUENCE [LARGE SCALE GENOMIC DNA]</scope>
    <source>
        <strain evidence="7 8">DSM 45582</strain>
    </source>
</reference>
<dbReference type="Proteomes" id="UP000580474">
    <property type="component" value="Unassembled WGS sequence"/>
</dbReference>